<sequence length="278" mass="30315">MDRPVRFHPTDEQLFAHFLVGKATGAPLPPNPIEERDIYSQEPQEIFDAASDRTFYVFTTLRKNKSRVLRTAGSGTWKEQHSSKITNGDGELIGHKKSFKFKGGQGSSATNGRWIMYEFSMCDEQQCKYVLCKIKYHKDEKKSGEKAIVISDDSPERFEDVDQARAAASRAVGSGVMYAEPLRMSTVAAATLHLDTDDPGFSGFGSDANANSHLPMATATLKQSSNVTLSPLFTTAKAGAVRRDIRCASYSPAFGCNRGADVLPAITTSAQVDTGNTT</sequence>
<dbReference type="PANTHER" id="PTHR31719:SF164">
    <property type="entry name" value="NAC DOMAIN-CONTAINING PROTEIN"/>
    <property type="match status" value="1"/>
</dbReference>
<keyword evidence="2" id="KW-0238">DNA-binding</keyword>
<dbReference type="Pfam" id="PF02365">
    <property type="entry name" value="NAM"/>
    <property type="match status" value="1"/>
</dbReference>
<dbReference type="PROSITE" id="PS51005">
    <property type="entry name" value="NAC"/>
    <property type="match status" value="1"/>
</dbReference>
<keyword evidence="6" id="KW-1185">Reference proteome</keyword>
<dbReference type="SUPFAM" id="SSF101941">
    <property type="entry name" value="NAC domain"/>
    <property type="match status" value="1"/>
</dbReference>
<dbReference type="Proteomes" id="UP000827889">
    <property type="component" value="Chromosome 3"/>
</dbReference>
<keyword evidence="4" id="KW-0539">Nucleus</keyword>
<dbReference type="Gene3D" id="2.170.150.80">
    <property type="entry name" value="NAC domain"/>
    <property type="match status" value="1"/>
</dbReference>
<dbReference type="RefSeq" id="XP_048131628.1">
    <property type="nucleotide sequence ID" value="XM_048275671.1"/>
</dbReference>
<reference evidence="7" key="1">
    <citation type="submission" date="2025-08" db="UniProtKB">
        <authorList>
            <consortium name="RefSeq"/>
        </authorList>
    </citation>
    <scope>IDENTIFICATION</scope>
    <source>
        <tissue evidence="7">Leaf</tissue>
    </source>
</reference>
<evidence type="ECO:0000259" key="5">
    <source>
        <dbReference type="PROSITE" id="PS51005"/>
    </source>
</evidence>
<evidence type="ECO:0000313" key="6">
    <source>
        <dbReference type="Proteomes" id="UP000827889"/>
    </source>
</evidence>
<evidence type="ECO:0000256" key="2">
    <source>
        <dbReference type="ARBA" id="ARBA00023125"/>
    </source>
</evidence>
<gene>
    <name evidence="7" type="primary">LOC125314173</name>
</gene>
<evidence type="ECO:0000256" key="4">
    <source>
        <dbReference type="ARBA" id="ARBA00023242"/>
    </source>
</evidence>
<dbReference type="InterPro" id="IPR036093">
    <property type="entry name" value="NAC_dom_sf"/>
</dbReference>
<keyword evidence="1" id="KW-0805">Transcription regulation</keyword>
<dbReference type="GeneID" id="125314173"/>
<name>A0ABM3H4X8_9MYRT</name>
<evidence type="ECO:0000256" key="3">
    <source>
        <dbReference type="ARBA" id="ARBA00023163"/>
    </source>
</evidence>
<evidence type="ECO:0000256" key="1">
    <source>
        <dbReference type="ARBA" id="ARBA00023015"/>
    </source>
</evidence>
<accession>A0ABM3H4X8</accession>
<protein>
    <submittedName>
        <fullName evidence="7">NAC domain-containing protein 41-like</fullName>
    </submittedName>
</protein>
<keyword evidence="3" id="KW-0804">Transcription</keyword>
<evidence type="ECO:0000313" key="7">
    <source>
        <dbReference type="RefSeq" id="XP_048131628.1"/>
    </source>
</evidence>
<dbReference type="InterPro" id="IPR003441">
    <property type="entry name" value="NAC-dom"/>
</dbReference>
<dbReference type="PANTHER" id="PTHR31719">
    <property type="entry name" value="NAC TRANSCRIPTION FACTOR 56"/>
    <property type="match status" value="1"/>
</dbReference>
<organism evidence="6 7">
    <name type="scientific">Rhodamnia argentea</name>
    <dbReference type="NCBI Taxonomy" id="178133"/>
    <lineage>
        <taxon>Eukaryota</taxon>
        <taxon>Viridiplantae</taxon>
        <taxon>Streptophyta</taxon>
        <taxon>Embryophyta</taxon>
        <taxon>Tracheophyta</taxon>
        <taxon>Spermatophyta</taxon>
        <taxon>Magnoliopsida</taxon>
        <taxon>eudicotyledons</taxon>
        <taxon>Gunneridae</taxon>
        <taxon>Pentapetalae</taxon>
        <taxon>rosids</taxon>
        <taxon>malvids</taxon>
        <taxon>Myrtales</taxon>
        <taxon>Myrtaceae</taxon>
        <taxon>Myrtoideae</taxon>
        <taxon>Myrteae</taxon>
        <taxon>Australasian group</taxon>
        <taxon>Rhodamnia</taxon>
    </lineage>
</organism>
<feature type="domain" description="NAC" evidence="5">
    <location>
        <begin position="1"/>
        <end position="137"/>
    </location>
</feature>
<proteinExistence type="predicted"/>